<comment type="caution">
    <text evidence="2">The sequence shown here is derived from an EMBL/GenBank/DDBJ whole genome shotgun (WGS) entry which is preliminary data.</text>
</comment>
<gene>
    <name evidence="2" type="ORF">MSPICULIGERA_LOCUS1434</name>
</gene>
<organism evidence="2 3">
    <name type="scientific">Mesorhabditis spiculigera</name>
    <dbReference type="NCBI Taxonomy" id="96644"/>
    <lineage>
        <taxon>Eukaryota</taxon>
        <taxon>Metazoa</taxon>
        <taxon>Ecdysozoa</taxon>
        <taxon>Nematoda</taxon>
        <taxon>Chromadorea</taxon>
        <taxon>Rhabditida</taxon>
        <taxon>Rhabditina</taxon>
        <taxon>Rhabditomorpha</taxon>
        <taxon>Rhabditoidea</taxon>
        <taxon>Rhabditidae</taxon>
        <taxon>Mesorhabditinae</taxon>
        <taxon>Mesorhabditis</taxon>
    </lineage>
</organism>
<dbReference type="AlphaFoldDB" id="A0AA36C5G6"/>
<proteinExistence type="predicted"/>
<evidence type="ECO:0000256" key="1">
    <source>
        <dbReference type="SAM" id="MobiDB-lite"/>
    </source>
</evidence>
<protein>
    <submittedName>
        <fullName evidence="2">Uncharacterized protein</fullName>
    </submittedName>
</protein>
<reference evidence="2" key="1">
    <citation type="submission" date="2023-06" db="EMBL/GenBank/DDBJ databases">
        <authorList>
            <person name="Delattre M."/>
        </authorList>
    </citation>
    <scope>NUCLEOTIDE SEQUENCE</scope>
    <source>
        <strain evidence="2">AF72</strain>
    </source>
</reference>
<dbReference type="Proteomes" id="UP001177023">
    <property type="component" value="Unassembled WGS sequence"/>
</dbReference>
<evidence type="ECO:0000313" key="3">
    <source>
        <dbReference type="Proteomes" id="UP001177023"/>
    </source>
</evidence>
<feature type="compositionally biased region" description="Basic and acidic residues" evidence="1">
    <location>
        <begin position="98"/>
        <end position="108"/>
    </location>
</feature>
<feature type="non-terminal residue" evidence="2">
    <location>
        <position position="1"/>
    </location>
</feature>
<evidence type="ECO:0000313" key="2">
    <source>
        <dbReference type="EMBL" id="CAJ0560014.1"/>
    </source>
</evidence>
<dbReference type="EMBL" id="CATQJA010000407">
    <property type="protein sequence ID" value="CAJ0560014.1"/>
    <property type="molecule type" value="Genomic_DNA"/>
</dbReference>
<accession>A0AA36C5G6</accession>
<keyword evidence="3" id="KW-1185">Reference proteome</keyword>
<name>A0AA36C5G6_9BILA</name>
<sequence length="122" mass="13676">MEERRPRASPIASPKATKRMTADASASAEKTKVEKTQPSPSCRPETRFEQHKSRISIVETITKKIGKKRSVSSTQNDPTEDSMASKHLPRPKLGNKTDILEEQERAIDDFPSSEDPTLRMAK</sequence>
<feature type="region of interest" description="Disordered" evidence="1">
    <location>
        <begin position="1"/>
        <end position="122"/>
    </location>
</feature>